<dbReference type="EMBL" id="DVOG01000151">
    <property type="protein sequence ID" value="HIV04659.1"/>
    <property type="molecule type" value="Genomic_DNA"/>
</dbReference>
<dbReference type="Proteomes" id="UP000886812">
    <property type="component" value="Unassembled WGS sequence"/>
</dbReference>
<accession>A0A9D1T1Q4</accession>
<reference evidence="1" key="2">
    <citation type="journal article" date="2021" name="PeerJ">
        <title>Extensive microbial diversity within the chicken gut microbiome revealed by metagenomics and culture.</title>
        <authorList>
            <person name="Gilroy R."/>
            <person name="Ravi A."/>
            <person name="Getino M."/>
            <person name="Pursley I."/>
            <person name="Horton D.L."/>
            <person name="Alikhan N.F."/>
            <person name="Baker D."/>
            <person name="Gharbi K."/>
            <person name="Hall N."/>
            <person name="Watson M."/>
            <person name="Adriaenssens E.M."/>
            <person name="Foster-Nyarko E."/>
            <person name="Jarju S."/>
            <person name="Secka A."/>
            <person name="Antonio M."/>
            <person name="Oren A."/>
            <person name="Chaudhuri R.R."/>
            <person name="La Ragione R."/>
            <person name="Hildebrand F."/>
            <person name="Pallen M.J."/>
        </authorList>
    </citation>
    <scope>NUCLEOTIDE SEQUENCE</scope>
    <source>
        <strain evidence="1">10669</strain>
    </source>
</reference>
<name>A0A9D1T1Q4_9BACT</name>
<gene>
    <name evidence="1" type="ORF">IAC75_05885</name>
</gene>
<organism evidence="1 2">
    <name type="scientific">Candidatus Spyradosoma merdigallinarum</name>
    <dbReference type="NCBI Taxonomy" id="2840950"/>
    <lineage>
        <taxon>Bacteria</taxon>
        <taxon>Pseudomonadati</taxon>
        <taxon>Verrucomicrobiota</taxon>
        <taxon>Opitutia</taxon>
        <taxon>Opitutia incertae sedis</taxon>
        <taxon>Candidatus Spyradosoma</taxon>
    </lineage>
</organism>
<proteinExistence type="predicted"/>
<sequence length="134" mass="15059">MANDKVNYITEGTIKEIDAGSLQFRLEPSRDFKREMCGKTAIIFAQEKPDFSWEADILSPVQDVSPESWFSFDANATNSPYLQKTQDLLKILSDLKNNGTTIRIRVEKSNLPTGQSTDQTDIPKVITCDGLSIR</sequence>
<protein>
    <submittedName>
        <fullName evidence="1">Uncharacterized protein</fullName>
    </submittedName>
</protein>
<dbReference type="AlphaFoldDB" id="A0A9D1T1Q4"/>
<comment type="caution">
    <text evidence="1">The sequence shown here is derived from an EMBL/GenBank/DDBJ whole genome shotgun (WGS) entry which is preliminary data.</text>
</comment>
<evidence type="ECO:0000313" key="2">
    <source>
        <dbReference type="Proteomes" id="UP000886812"/>
    </source>
</evidence>
<feature type="non-terminal residue" evidence="1">
    <location>
        <position position="134"/>
    </location>
</feature>
<evidence type="ECO:0000313" key="1">
    <source>
        <dbReference type="EMBL" id="HIV04659.1"/>
    </source>
</evidence>
<reference evidence="1" key="1">
    <citation type="submission" date="2020-10" db="EMBL/GenBank/DDBJ databases">
        <authorList>
            <person name="Gilroy R."/>
        </authorList>
    </citation>
    <scope>NUCLEOTIDE SEQUENCE</scope>
    <source>
        <strain evidence="1">10669</strain>
    </source>
</reference>